<evidence type="ECO:0000256" key="1">
    <source>
        <dbReference type="SAM" id="MobiDB-lite"/>
    </source>
</evidence>
<accession>A0A8T1MVC7</accession>
<gene>
    <name evidence="2" type="ORF">CSKR_202397</name>
</gene>
<dbReference type="EMBL" id="NIRI02000013">
    <property type="protein sequence ID" value="KAG5453093.1"/>
    <property type="molecule type" value="Genomic_DNA"/>
</dbReference>
<feature type="region of interest" description="Disordered" evidence="1">
    <location>
        <begin position="62"/>
        <end position="89"/>
    </location>
</feature>
<name>A0A8T1MVC7_CLOSI</name>
<reference evidence="2 3" key="2">
    <citation type="journal article" date="2021" name="Genomics">
        <title>High-quality reference genome for Clonorchis sinensis.</title>
        <authorList>
            <person name="Young N.D."/>
            <person name="Stroehlein A.J."/>
            <person name="Kinkar L."/>
            <person name="Wang T."/>
            <person name="Sohn W.M."/>
            <person name="Chang B.C.H."/>
            <person name="Kaur P."/>
            <person name="Weisz D."/>
            <person name="Dudchenko O."/>
            <person name="Aiden E.L."/>
            <person name="Korhonen P.K."/>
            <person name="Gasser R.B."/>
        </authorList>
    </citation>
    <scope>NUCLEOTIDE SEQUENCE [LARGE SCALE GENOMIC DNA]</scope>
    <source>
        <strain evidence="2">Cs-k2</strain>
    </source>
</reference>
<dbReference type="Proteomes" id="UP000286415">
    <property type="component" value="Unassembled WGS sequence"/>
</dbReference>
<keyword evidence="3" id="KW-1185">Reference proteome</keyword>
<dbReference type="AlphaFoldDB" id="A0A8T1MVC7"/>
<organism evidence="2 3">
    <name type="scientific">Clonorchis sinensis</name>
    <name type="common">Chinese liver fluke</name>
    <dbReference type="NCBI Taxonomy" id="79923"/>
    <lineage>
        <taxon>Eukaryota</taxon>
        <taxon>Metazoa</taxon>
        <taxon>Spiralia</taxon>
        <taxon>Lophotrochozoa</taxon>
        <taxon>Platyhelminthes</taxon>
        <taxon>Trematoda</taxon>
        <taxon>Digenea</taxon>
        <taxon>Opisthorchiida</taxon>
        <taxon>Opisthorchiata</taxon>
        <taxon>Opisthorchiidae</taxon>
        <taxon>Clonorchis</taxon>
    </lineage>
</organism>
<evidence type="ECO:0000313" key="2">
    <source>
        <dbReference type="EMBL" id="KAG5453093.1"/>
    </source>
</evidence>
<protein>
    <submittedName>
        <fullName evidence="2">Uncharacterized protein</fullName>
    </submittedName>
</protein>
<comment type="caution">
    <text evidence="2">The sequence shown here is derived from an EMBL/GenBank/DDBJ whole genome shotgun (WGS) entry which is preliminary data.</text>
</comment>
<reference evidence="2 3" key="1">
    <citation type="journal article" date="2018" name="Biotechnol. Adv.">
        <title>Improved genomic resources and new bioinformatic workflow for the carcinogenic parasite Clonorchis sinensis: Biotechnological implications.</title>
        <authorList>
            <person name="Wang D."/>
            <person name="Korhonen P.K."/>
            <person name="Gasser R.B."/>
            <person name="Young N.D."/>
        </authorList>
    </citation>
    <scope>NUCLEOTIDE SEQUENCE [LARGE SCALE GENOMIC DNA]</scope>
    <source>
        <strain evidence="2">Cs-k2</strain>
    </source>
</reference>
<sequence>MNDQLPNDVFVFEFLTTAAGEPTDQVASEGRRKVKVVACLRVRGTALAAMKYIPTNSFSVMQRPASPSVKTANVPISPLELSPGPEGTDATRLLAKTMTAPDVAARARHRP</sequence>
<proteinExistence type="predicted"/>
<evidence type="ECO:0000313" key="3">
    <source>
        <dbReference type="Proteomes" id="UP000286415"/>
    </source>
</evidence>